<reference evidence="1" key="1">
    <citation type="journal article" date="2023" name="G3 (Bethesda)">
        <title>A reference genome for the long-term kleptoplast-retaining sea slug Elysia crispata morphotype clarki.</title>
        <authorList>
            <person name="Eastman K.E."/>
            <person name="Pendleton A.L."/>
            <person name="Shaikh M.A."/>
            <person name="Suttiyut T."/>
            <person name="Ogas R."/>
            <person name="Tomko P."/>
            <person name="Gavelis G."/>
            <person name="Widhalm J.R."/>
            <person name="Wisecaver J.H."/>
        </authorList>
    </citation>
    <scope>NUCLEOTIDE SEQUENCE</scope>
    <source>
        <strain evidence="1">ECLA1</strain>
    </source>
</reference>
<evidence type="ECO:0000313" key="1">
    <source>
        <dbReference type="EMBL" id="KAK3798892.1"/>
    </source>
</evidence>
<dbReference type="Proteomes" id="UP001283361">
    <property type="component" value="Unassembled WGS sequence"/>
</dbReference>
<dbReference type="EMBL" id="JAWDGP010000619">
    <property type="protein sequence ID" value="KAK3798892.1"/>
    <property type="molecule type" value="Genomic_DNA"/>
</dbReference>
<gene>
    <name evidence="1" type="ORF">RRG08_050271</name>
</gene>
<protein>
    <submittedName>
        <fullName evidence="1">Uncharacterized protein</fullName>
    </submittedName>
</protein>
<proteinExistence type="predicted"/>
<organism evidence="1 2">
    <name type="scientific">Elysia crispata</name>
    <name type="common">lettuce slug</name>
    <dbReference type="NCBI Taxonomy" id="231223"/>
    <lineage>
        <taxon>Eukaryota</taxon>
        <taxon>Metazoa</taxon>
        <taxon>Spiralia</taxon>
        <taxon>Lophotrochozoa</taxon>
        <taxon>Mollusca</taxon>
        <taxon>Gastropoda</taxon>
        <taxon>Heterobranchia</taxon>
        <taxon>Euthyneura</taxon>
        <taxon>Panpulmonata</taxon>
        <taxon>Sacoglossa</taxon>
        <taxon>Placobranchoidea</taxon>
        <taxon>Plakobranchidae</taxon>
        <taxon>Elysia</taxon>
    </lineage>
</organism>
<name>A0AAE1B3H1_9GAST</name>
<evidence type="ECO:0000313" key="2">
    <source>
        <dbReference type="Proteomes" id="UP001283361"/>
    </source>
</evidence>
<keyword evidence="2" id="KW-1185">Reference proteome</keyword>
<sequence length="82" mass="9026">MNVLSLSLKGGRRRQERLGFHGLPAADRSMVEPAGAIITAGRRRDNYWSRVVPGLQIVETLSRPQGLTHESIGDGRQAEGQF</sequence>
<comment type="caution">
    <text evidence="1">The sequence shown here is derived from an EMBL/GenBank/DDBJ whole genome shotgun (WGS) entry which is preliminary data.</text>
</comment>
<dbReference type="AlphaFoldDB" id="A0AAE1B3H1"/>
<accession>A0AAE1B3H1</accession>